<evidence type="ECO:0008006" key="3">
    <source>
        <dbReference type="Google" id="ProtNLM"/>
    </source>
</evidence>
<evidence type="ECO:0000313" key="2">
    <source>
        <dbReference type="Proteomes" id="UP000002197"/>
    </source>
</evidence>
<dbReference type="PROSITE" id="PS51257">
    <property type="entry name" value="PROKAR_LIPOPROTEIN"/>
    <property type="match status" value="1"/>
</dbReference>
<evidence type="ECO:0000313" key="1">
    <source>
        <dbReference type="EMBL" id="BAD47450.1"/>
    </source>
</evidence>
<organism evidence="1 2">
    <name type="scientific">Bacteroides fragilis (strain YCH46)</name>
    <dbReference type="NCBI Taxonomy" id="295405"/>
    <lineage>
        <taxon>Bacteria</taxon>
        <taxon>Pseudomonadati</taxon>
        <taxon>Bacteroidota</taxon>
        <taxon>Bacteroidia</taxon>
        <taxon>Bacteroidales</taxon>
        <taxon>Bacteroidaceae</taxon>
        <taxon>Bacteroides</taxon>
    </lineage>
</organism>
<accession>Q64YH6</accession>
<protein>
    <recommendedName>
        <fullName evidence="3">Lipoprotein</fullName>
    </recommendedName>
</protein>
<name>Q64YH6_BACFR</name>
<reference evidence="1 2" key="1">
    <citation type="journal article" date="2004" name="Proc. Natl. Acad. Sci. U.S.A.">
        <title>Genomic analysis of Bacteroides fragilis reveals extensive DNA inversions regulating cell surface adaptation.</title>
        <authorList>
            <person name="Kuwahara T."/>
            <person name="Yamashita A."/>
            <person name="Hirakawa H."/>
            <person name="Nakayama H."/>
            <person name="Toh H."/>
            <person name="Okada N."/>
            <person name="Kuhara S."/>
            <person name="Hattori M."/>
            <person name="Hayashi T."/>
            <person name="Ohnishi Y."/>
        </authorList>
    </citation>
    <scope>NUCLEOTIDE SEQUENCE [LARGE SCALE GENOMIC DNA]</scope>
    <source>
        <strain evidence="1 2">YCH46</strain>
    </source>
</reference>
<dbReference type="AlphaFoldDB" id="Q64YH6"/>
<proteinExistence type="predicted"/>
<dbReference type="Proteomes" id="UP000002197">
    <property type="component" value="Chromosome"/>
</dbReference>
<dbReference type="STRING" id="295405.BF0703"/>
<sequence>MKTEYLFVILLVLIGFSSCEDSTSDATLELSQSTFENISSDGATLTVNITSSDS</sequence>
<dbReference type="HOGENOM" id="CLU_3040404_0_0_10"/>
<gene>
    <name evidence="1" type="ordered locus">BF0703</name>
</gene>
<dbReference type="EMBL" id="AP006841">
    <property type="protein sequence ID" value="BAD47450.1"/>
    <property type="molecule type" value="Genomic_DNA"/>
</dbReference>
<dbReference type="KEGG" id="bfr:BF0703"/>